<proteinExistence type="predicted"/>
<dbReference type="RefSeq" id="WP_263999024.1">
    <property type="nucleotide sequence ID" value="NZ_JACKVK010000013.1"/>
</dbReference>
<accession>A0A9X2Z919</accession>
<dbReference type="SUPFAM" id="SSF46785">
    <property type="entry name" value="Winged helix' DNA-binding domain"/>
    <property type="match status" value="1"/>
</dbReference>
<dbReference type="SMART" id="SM00895">
    <property type="entry name" value="FCD"/>
    <property type="match status" value="1"/>
</dbReference>
<sequence length="216" mass="24223">MNANVFTGATRADAHYLRVKGDLLAGRFEPGTVLLETTLGQLYGVSRTPMREALARLAHDRLIDRTERGYVVRERSAEEIQAIYEARIPLEGSAASLAATRRGTIDVDRLDHLLALRRDEPDHTRHPQLNSDFHVALRDAARSPVITSTLGQLDDMLTDYRPDRTPSPTTRRGLDEHLGIMAAIRDGDSAGARTLMVSHLERMRDMRIAAHVRRTR</sequence>
<dbReference type="InterPro" id="IPR008920">
    <property type="entry name" value="TF_FadR/GntR_C"/>
</dbReference>
<dbReference type="Gene3D" id="1.10.10.10">
    <property type="entry name" value="Winged helix-like DNA-binding domain superfamily/Winged helix DNA-binding domain"/>
    <property type="match status" value="1"/>
</dbReference>
<reference evidence="5" key="1">
    <citation type="submission" date="2020-07" db="EMBL/GenBank/DDBJ databases">
        <authorList>
            <person name="Pettersson B.M.F."/>
            <person name="Behra P.R.K."/>
            <person name="Ramesh M."/>
            <person name="Das S."/>
            <person name="Dasgupta S."/>
            <person name="Kirsebom L.A."/>
        </authorList>
    </citation>
    <scope>NUCLEOTIDE SEQUENCE</scope>
    <source>
        <strain evidence="5">DSM 44838</strain>
    </source>
</reference>
<dbReference type="SUPFAM" id="SSF48008">
    <property type="entry name" value="GntR ligand-binding domain-like"/>
    <property type="match status" value="1"/>
</dbReference>
<dbReference type="GO" id="GO:0003700">
    <property type="term" value="F:DNA-binding transcription factor activity"/>
    <property type="evidence" value="ECO:0007669"/>
    <property type="project" value="InterPro"/>
</dbReference>
<dbReference type="AlphaFoldDB" id="A0A9X2Z919"/>
<organism evidence="5 6">
    <name type="scientific">Mycobacterium yunnanensis</name>
    <dbReference type="NCBI Taxonomy" id="368477"/>
    <lineage>
        <taxon>Bacteria</taxon>
        <taxon>Bacillati</taxon>
        <taxon>Actinomycetota</taxon>
        <taxon>Actinomycetes</taxon>
        <taxon>Mycobacteriales</taxon>
        <taxon>Mycobacteriaceae</taxon>
        <taxon>Mycobacterium</taxon>
    </lineage>
</organism>
<evidence type="ECO:0000313" key="6">
    <source>
        <dbReference type="Proteomes" id="UP001141629"/>
    </source>
</evidence>
<comment type="caution">
    <text evidence="5">The sequence shown here is derived from an EMBL/GenBank/DDBJ whole genome shotgun (WGS) entry which is preliminary data.</text>
</comment>
<dbReference type="EMBL" id="JACKVK010000013">
    <property type="protein sequence ID" value="MCV7424046.1"/>
    <property type="molecule type" value="Genomic_DNA"/>
</dbReference>
<dbReference type="InterPro" id="IPR036390">
    <property type="entry name" value="WH_DNA-bd_sf"/>
</dbReference>
<protein>
    <submittedName>
        <fullName evidence="5">GntR family transcriptional regulator</fullName>
    </submittedName>
</protein>
<dbReference type="Proteomes" id="UP001141629">
    <property type="component" value="Unassembled WGS sequence"/>
</dbReference>
<dbReference type="InterPro" id="IPR036388">
    <property type="entry name" value="WH-like_DNA-bd_sf"/>
</dbReference>
<dbReference type="GO" id="GO:0003677">
    <property type="term" value="F:DNA binding"/>
    <property type="evidence" value="ECO:0007669"/>
    <property type="project" value="UniProtKB-KW"/>
</dbReference>
<keyword evidence="1" id="KW-0805">Transcription regulation</keyword>
<dbReference type="InterPro" id="IPR000524">
    <property type="entry name" value="Tscrpt_reg_HTH_GntR"/>
</dbReference>
<dbReference type="Pfam" id="PF00392">
    <property type="entry name" value="GntR"/>
    <property type="match status" value="1"/>
</dbReference>
<dbReference type="InterPro" id="IPR011711">
    <property type="entry name" value="GntR_C"/>
</dbReference>
<evidence type="ECO:0000256" key="3">
    <source>
        <dbReference type="ARBA" id="ARBA00023163"/>
    </source>
</evidence>
<name>A0A9X2Z919_9MYCO</name>
<gene>
    <name evidence="5" type="ORF">H7K45_26170</name>
</gene>
<evidence type="ECO:0000259" key="4">
    <source>
        <dbReference type="PROSITE" id="PS50949"/>
    </source>
</evidence>
<dbReference type="PANTHER" id="PTHR43537:SF5">
    <property type="entry name" value="UXU OPERON TRANSCRIPTIONAL REGULATOR"/>
    <property type="match status" value="1"/>
</dbReference>
<evidence type="ECO:0000256" key="2">
    <source>
        <dbReference type="ARBA" id="ARBA00023125"/>
    </source>
</evidence>
<dbReference type="Gene3D" id="1.20.120.530">
    <property type="entry name" value="GntR ligand-binding domain-like"/>
    <property type="match status" value="1"/>
</dbReference>
<dbReference type="PROSITE" id="PS50949">
    <property type="entry name" value="HTH_GNTR"/>
    <property type="match status" value="1"/>
</dbReference>
<dbReference type="SMART" id="SM00345">
    <property type="entry name" value="HTH_GNTR"/>
    <property type="match status" value="1"/>
</dbReference>
<dbReference type="PANTHER" id="PTHR43537">
    <property type="entry name" value="TRANSCRIPTIONAL REGULATOR, GNTR FAMILY"/>
    <property type="match status" value="1"/>
</dbReference>
<reference evidence="5" key="2">
    <citation type="journal article" date="2022" name="BMC Genomics">
        <title>Comparative genome analysis of mycobacteria focusing on tRNA and non-coding RNA.</title>
        <authorList>
            <person name="Behra P.R.K."/>
            <person name="Pettersson B.M.F."/>
            <person name="Ramesh M."/>
            <person name="Das S."/>
            <person name="Dasgupta S."/>
            <person name="Kirsebom L.A."/>
        </authorList>
    </citation>
    <scope>NUCLEOTIDE SEQUENCE</scope>
    <source>
        <strain evidence="5">DSM 44838</strain>
    </source>
</reference>
<evidence type="ECO:0000256" key="1">
    <source>
        <dbReference type="ARBA" id="ARBA00023015"/>
    </source>
</evidence>
<evidence type="ECO:0000313" key="5">
    <source>
        <dbReference type="EMBL" id="MCV7424046.1"/>
    </source>
</evidence>
<dbReference type="Pfam" id="PF07729">
    <property type="entry name" value="FCD"/>
    <property type="match status" value="1"/>
</dbReference>
<feature type="domain" description="HTH gntR-type" evidence="4">
    <location>
        <begin position="9"/>
        <end position="75"/>
    </location>
</feature>
<keyword evidence="3" id="KW-0804">Transcription</keyword>
<keyword evidence="2" id="KW-0238">DNA-binding</keyword>
<keyword evidence="6" id="KW-1185">Reference proteome</keyword>